<evidence type="ECO:0000256" key="6">
    <source>
        <dbReference type="ARBA" id="ARBA00022840"/>
    </source>
</evidence>
<evidence type="ECO:0000313" key="11">
    <source>
        <dbReference type="EMBL" id="WPU95649.1"/>
    </source>
</evidence>
<dbReference type="SMART" id="SM01260">
    <property type="entry name" value="LANC_like"/>
    <property type="match status" value="1"/>
</dbReference>
<name>A0ABZ0TRW3_9SPHI</name>
<dbReference type="Pfam" id="PF00069">
    <property type="entry name" value="Pkinase"/>
    <property type="match status" value="1"/>
</dbReference>
<feature type="region of interest" description="Disordered" evidence="9">
    <location>
        <begin position="1"/>
        <end position="22"/>
    </location>
</feature>
<keyword evidence="2" id="KW-0723">Serine/threonine-protein kinase</keyword>
<proteinExistence type="predicted"/>
<sequence length="858" mass="95858">MEHASVKENGSAAEPLHTAINTSGKSEPGYSIYLREQNISFSHIPPYLLVGSANDIEGWLIHISIIRQQFDSAIRSILEFLKTERLSFAIPADAEQHNDILGGATCFHLTAKVISIYLNPDDDLAGLFNKLENLTKEVIGPSMPCAYHLTSVIAVGLGSLFEDINSGQTTKSIFYGSAIADAIIEVLKANRLSWPFQHIRPLKACKESRLLNRQYIPIETLKRDPKGNVVKALKINSIYNMQWCIVKQGRYYQSFDNCGRDATDRLKWQYRIHQQFAGMGILPKPIAYFELYGDGFFAMEYKESISLTQIAAQLSEGRTWRSMPVENKRMMINYLLQVARILEIFHQEGFVHRDVTAANFIVTEAGQVFAIDIELCYDLRNGAPEPHFTLGTPGYMSPEQAAGESPSKKDDIYSFGALLIFVFTGVLPNKLNHRNTRLLEVNLARFIESRTMISMIVSCLDRDPECRSSLKDISLTLELYDTILKTNQPAGAIQFSATKSASLENVLFDGAKTLSTLIPTLGVAELTILVLLNRYASSQGGDRSLVEGIVARLKYPDVIEMSELDLLLFAVELSQIKSDSSKLMLDFVSKAVPSADDDRLNTASISNGLAGKGLKLLYLMDNPAVMPDPLQLADVISRISALQHKDGSWTTAPGSPNGKRYQVTGFSHGVAGVTYFLLSCYTKYGSEELKIRIHAALIWLTKKRRSENNRQTWSVSAENKTIDPWLEHGFSGVALSFIKAYEVLGDPEYKKIASDVLSFHPPHITSNYCSFGNGLAGLGEIYLEAFRVFGDQEWYNRASAIEAVLLNSCYRDENLCYWLDGTQLEPTADFWSGNAGVLHFLLRFSHPHEIPFPYHLIK</sequence>
<dbReference type="InterPro" id="IPR011009">
    <property type="entry name" value="Kinase-like_dom_sf"/>
</dbReference>
<evidence type="ECO:0000256" key="1">
    <source>
        <dbReference type="ARBA" id="ARBA00012513"/>
    </source>
</evidence>
<feature type="domain" description="Protein kinase" evidence="10">
    <location>
        <begin position="215"/>
        <end position="483"/>
    </location>
</feature>
<evidence type="ECO:0000256" key="9">
    <source>
        <dbReference type="SAM" id="MobiDB-lite"/>
    </source>
</evidence>
<dbReference type="PANTHER" id="PTHR24363:SF0">
    <property type="entry name" value="SERINE_THREONINE KINASE LIKE DOMAIN CONTAINING 1"/>
    <property type="match status" value="1"/>
</dbReference>
<accession>A0ABZ0TRW3</accession>
<dbReference type="Gene3D" id="1.10.510.10">
    <property type="entry name" value="Transferase(Phosphotransferase) domain 1"/>
    <property type="match status" value="1"/>
</dbReference>
<dbReference type="SUPFAM" id="SSF158745">
    <property type="entry name" value="LanC-like"/>
    <property type="match status" value="1"/>
</dbReference>
<dbReference type="InterPro" id="IPR012341">
    <property type="entry name" value="6hp_glycosidase-like_sf"/>
</dbReference>
<dbReference type="RefSeq" id="WP_321564755.1">
    <property type="nucleotide sequence ID" value="NZ_CP139558.1"/>
</dbReference>
<evidence type="ECO:0000256" key="8">
    <source>
        <dbReference type="ARBA" id="ARBA00048679"/>
    </source>
</evidence>
<dbReference type="Proteomes" id="UP001324380">
    <property type="component" value="Chromosome"/>
</dbReference>
<dbReference type="InterPro" id="IPR008266">
    <property type="entry name" value="Tyr_kinase_AS"/>
</dbReference>
<dbReference type="PROSITE" id="PS50011">
    <property type="entry name" value="PROTEIN_KINASE_DOM"/>
    <property type="match status" value="1"/>
</dbReference>
<reference evidence="11 12" key="1">
    <citation type="submission" date="2023-11" db="EMBL/GenBank/DDBJ databases">
        <title>Analysis of the Genomes of Mucilaginibacter gossypii cycad 4 and M. sabulilitoris SNA2: microbes with the potential for plant growth promotion.</title>
        <authorList>
            <person name="Hirsch A.M."/>
            <person name="Humm E."/>
            <person name="Rubbi M."/>
            <person name="Del Vecchio G."/>
            <person name="Ha S.M."/>
            <person name="Pellegrini M."/>
            <person name="Gunsalus R.P."/>
        </authorList>
    </citation>
    <scope>NUCLEOTIDE SEQUENCE [LARGE SCALE GENOMIC DNA]</scope>
    <source>
        <strain evidence="11 12">SNA2</strain>
    </source>
</reference>
<evidence type="ECO:0000256" key="4">
    <source>
        <dbReference type="ARBA" id="ARBA00022741"/>
    </source>
</evidence>
<evidence type="ECO:0000256" key="7">
    <source>
        <dbReference type="ARBA" id="ARBA00047899"/>
    </source>
</evidence>
<keyword evidence="3" id="KW-0808">Transferase</keyword>
<gene>
    <name evidence="11" type="ORF">SNE25_08970</name>
</gene>
<keyword evidence="12" id="KW-1185">Reference proteome</keyword>
<evidence type="ECO:0000313" key="12">
    <source>
        <dbReference type="Proteomes" id="UP001324380"/>
    </source>
</evidence>
<keyword evidence="6" id="KW-0067">ATP-binding</keyword>
<evidence type="ECO:0000256" key="2">
    <source>
        <dbReference type="ARBA" id="ARBA00022527"/>
    </source>
</evidence>
<dbReference type="EMBL" id="CP139558">
    <property type="protein sequence ID" value="WPU95649.1"/>
    <property type="molecule type" value="Genomic_DNA"/>
</dbReference>
<dbReference type="SMART" id="SM00220">
    <property type="entry name" value="S_TKc"/>
    <property type="match status" value="1"/>
</dbReference>
<dbReference type="SUPFAM" id="SSF56112">
    <property type="entry name" value="Protein kinase-like (PK-like)"/>
    <property type="match status" value="1"/>
</dbReference>
<dbReference type="InterPro" id="IPR007822">
    <property type="entry name" value="LANC-like"/>
</dbReference>
<dbReference type="EC" id="2.7.11.1" evidence="1"/>
<keyword evidence="5" id="KW-0418">Kinase</keyword>
<evidence type="ECO:0000256" key="5">
    <source>
        <dbReference type="ARBA" id="ARBA00022777"/>
    </source>
</evidence>
<dbReference type="PROSITE" id="PS00109">
    <property type="entry name" value="PROTEIN_KINASE_TYR"/>
    <property type="match status" value="1"/>
</dbReference>
<keyword evidence="4" id="KW-0547">Nucleotide-binding</keyword>
<protein>
    <recommendedName>
        <fullName evidence="1">non-specific serine/threonine protein kinase</fullName>
        <ecNumber evidence="1">2.7.11.1</ecNumber>
    </recommendedName>
</protein>
<comment type="catalytic activity">
    <reaction evidence="7">
        <text>L-threonyl-[protein] + ATP = O-phospho-L-threonyl-[protein] + ADP + H(+)</text>
        <dbReference type="Rhea" id="RHEA:46608"/>
        <dbReference type="Rhea" id="RHEA-COMP:11060"/>
        <dbReference type="Rhea" id="RHEA-COMP:11605"/>
        <dbReference type="ChEBI" id="CHEBI:15378"/>
        <dbReference type="ChEBI" id="CHEBI:30013"/>
        <dbReference type="ChEBI" id="CHEBI:30616"/>
        <dbReference type="ChEBI" id="CHEBI:61977"/>
        <dbReference type="ChEBI" id="CHEBI:456216"/>
        <dbReference type="EC" id="2.7.11.1"/>
    </reaction>
</comment>
<dbReference type="PANTHER" id="PTHR24363">
    <property type="entry name" value="SERINE/THREONINE PROTEIN KINASE"/>
    <property type="match status" value="1"/>
</dbReference>
<organism evidence="11 12">
    <name type="scientific">Mucilaginibacter sabulilitoris</name>
    <dbReference type="NCBI Taxonomy" id="1173583"/>
    <lineage>
        <taxon>Bacteria</taxon>
        <taxon>Pseudomonadati</taxon>
        <taxon>Bacteroidota</taxon>
        <taxon>Sphingobacteriia</taxon>
        <taxon>Sphingobacteriales</taxon>
        <taxon>Sphingobacteriaceae</taxon>
        <taxon>Mucilaginibacter</taxon>
    </lineage>
</organism>
<evidence type="ECO:0000256" key="3">
    <source>
        <dbReference type="ARBA" id="ARBA00022679"/>
    </source>
</evidence>
<evidence type="ECO:0000259" key="10">
    <source>
        <dbReference type="PROSITE" id="PS50011"/>
    </source>
</evidence>
<comment type="catalytic activity">
    <reaction evidence="8">
        <text>L-seryl-[protein] + ATP = O-phospho-L-seryl-[protein] + ADP + H(+)</text>
        <dbReference type="Rhea" id="RHEA:17989"/>
        <dbReference type="Rhea" id="RHEA-COMP:9863"/>
        <dbReference type="Rhea" id="RHEA-COMP:11604"/>
        <dbReference type="ChEBI" id="CHEBI:15378"/>
        <dbReference type="ChEBI" id="CHEBI:29999"/>
        <dbReference type="ChEBI" id="CHEBI:30616"/>
        <dbReference type="ChEBI" id="CHEBI:83421"/>
        <dbReference type="ChEBI" id="CHEBI:456216"/>
        <dbReference type="EC" id="2.7.11.1"/>
    </reaction>
</comment>
<dbReference type="InterPro" id="IPR000719">
    <property type="entry name" value="Prot_kinase_dom"/>
</dbReference>
<dbReference type="Pfam" id="PF05147">
    <property type="entry name" value="LANC_like"/>
    <property type="match status" value="1"/>
</dbReference>
<dbReference type="Gene3D" id="1.50.10.10">
    <property type="match status" value="1"/>
</dbReference>